<dbReference type="RefSeq" id="XP_064671301.1">
    <property type="nucleotide sequence ID" value="XM_064814875.1"/>
</dbReference>
<dbReference type="PANTHER" id="PTHR11603:SF132">
    <property type="entry name" value="C2H2-TYPE DOMAIN-CONTAINING PROTEIN"/>
    <property type="match status" value="1"/>
</dbReference>
<sequence>MADEQLLDRIQGLSDLELAALLCLVAREHCLISTEPDSVDELAEELRLVASKTFNLSSAIVSCHAHTTLDEFATALLVNPPSRAPSSPADTRSASPYHLRHDQTQFTTARASSSVGSSFPFPRAPRTAPVSLSPRIGEAISPSSPALGAGSGNSQASQAAQQPRIANVVLAKDLNKAPRAVQIQALELLRTRRIFTRTNVQAAPKQFLFIALVGAGSGGEARVTPHLNDFFYLAHWHDPEEDGFPYLDEEFRQGPRHGDFDDDDASTTSNSSVIKRGSSSLGAVGLGVGLADKRLPLSDNSNININNSSSSSPSSNSNSNSNSNSIPMPTAFPHQYQHQHQYSHRAPTASITEAPQPQDPPLITESDISLLAQLSQQAHVDVDVTRYQMNLVCFLRMHRAVAGGVSPAATKHLERLSRSLAPLHGLDYVTPSLVALAAKKVYLHRLQLVPVSAPERERSVQWGSDPAAVAALLEGVGPEDVIEEVLGMVEVPG</sequence>
<evidence type="ECO:0000256" key="2">
    <source>
        <dbReference type="ARBA" id="ARBA00023444"/>
    </source>
</evidence>
<reference evidence="5" key="2">
    <citation type="submission" date="2023-05" db="EMBL/GenBank/DDBJ databases">
        <authorList>
            <consortium name="Lawrence Berkeley National Laboratory"/>
            <person name="Steindorff A."/>
            <person name="Hensen N."/>
            <person name="Bonometti L."/>
            <person name="Westerberg I."/>
            <person name="Brannstrom I.O."/>
            <person name="Guillou S."/>
            <person name="Cros-Aarteil S."/>
            <person name="Calhoun S."/>
            <person name="Haridas S."/>
            <person name="Kuo A."/>
            <person name="Mondo S."/>
            <person name="Pangilinan J."/>
            <person name="Riley R."/>
            <person name="Labutti K."/>
            <person name="Andreopoulos B."/>
            <person name="Lipzen A."/>
            <person name="Chen C."/>
            <person name="Yanf M."/>
            <person name="Daum C."/>
            <person name="Ng V."/>
            <person name="Clum A."/>
            <person name="Ohm R."/>
            <person name="Martin F."/>
            <person name="Silar P."/>
            <person name="Natvig D."/>
            <person name="Lalanne C."/>
            <person name="Gautier V."/>
            <person name="Ament-Velasquez S.L."/>
            <person name="Kruys A."/>
            <person name="Hutchinson M.I."/>
            <person name="Powell A.J."/>
            <person name="Barry K."/>
            <person name="Miller A.N."/>
            <person name="Grigoriev I.V."/>
            <person name="Debuchy R."/>
            <person name="Gladieux P."/>
            <person name="Thoren M.H."/>
            <person name="Johannesson H."/>
        </authorList>
    </citation>
    <scope>NUCLEOTIDE SEQUENCE</scope>
    <source>
        <strain evidence="5">CBS 508.74</strain>
    </source>
</reference>
<dbReference type="EMBL" id="MU853338">
    <property type="protein sequence ID" value="KAK4113731.1"/>
    <property type="molecule type" value="Genomic_DNA"/>
</dbReference>
<reference evidence="5" key="1">
    <citation type="journal article" date="2023" name="Mol. Phylogenet. Evol.">
        <title>Genome-scale phylogeny and comparative genomics of the fungal order Sordariales.</title>
        <authorList>
            <person name="Hensen N."/>
            <person name="Bonometti L."/>
            <person name="Westerberg I."/>
            <person name="Brannstrom I.O."/>
            <person name="Guillou S."/>
            <person name="Cros-Aarteil S."/>
            <person name="Calhoun S."/>
            <person name="Haridas S."/>
            <person name="Kuo A."/>
            <person name="Mondo S."/>
            <person name="Pangilinan J."/>
            <person name="Riley R."/>
            <person name="LaButti K."/>
            <person name="Andreopoulos B."/>
            <person name="Lipzen A."/>
            <person name="Chen C."/>
            <person name="Yan M."/>
            <person name="Daum C."/>
            <person name="Ng V."/>
            <person name="Clum A."/>
            <person name="Steindorff A."/>
            <person name="Ohm R.A."/>
            <person name="Martin F."/>
            <person name="Silar P."/>
            <person name="Natvig D.O."/>
            <person name="Lalanne C."/>
            <person name="Gautier V."/>
            <person name="Ament-Velasquez S.L."/>
            <person name="Kruys A."/>
            <person name="Hutchinson M.I."/>
            <person name="Powell A.J."/>
            <person name="Barry K."/>
            <person name="Miller A.N."/>
            <person name="Grigoriev I.V."/>
            <person name="Debuchy R."/>
            <person name="Gladieux P."/>
            <person name="Hiltunen Thoren M."/>
            <person name="Johannesson H."/>
        </authorList>
    </citation>
    <scope>NUCLEOTIDE SEQUENCE</scope>
    <source>
        <strain evidence="5">CBS 508.74</strain>
    </source>
</reference>
<dbReference type="PANTHER" id="PTHR11603">
    <property type="entry name" value="AAA FAMILY ATPASE"/>
    <property type="match status" value="1"/>
</dbReference>
<feature type="compositionally biased region" description="Low complexity" evidence="3">
    <location>
        <begin position="300"/>
        <end position="327"/>
    </location>
</feature>
<feature type="region of interest" description="Disordered" evidence="3">
    <location>
        <begin position="106"/>
        <end position="135"/>
    </location>
</feature>
<dbReference type="Gene3D" id="1.10.8.80">
    <property type="entry name" value="Magnesium chelatase subunit I, C-Terminal domain"/>
    <property type="match status" value="1"/>
</dbReference>
<dbReference type="EC" id="6.6.1.1" evidence="1"/>
<gene>
    <name evidence="5" type="ORF">N656DRAFT_777732</name>
</gene>
<dbReference type="GO" id="GO:0016851">
    <property type="term" value="F:magnesium chelatase activity"/>
    <property type="evidence" value="ECO:0007669"/>
    <property type="project" value="UniProtKB-EC"/>
</dbReference>
<dbReference type="GeneID" id="89939000"/>
<comment type="pathway">
    <text evidence="2">Porphyrin-containing compound metabolism.</text>
</comment>
<name>A0AAN6TGG9_9PEZI</name>
<evidence type="ECO:0000256" key="3">
    <source>
        <dbReference type="SAM" id="MobiDB-lite"/>
    </source>
</evidence>
<dbReference type="Pfam" id="PF17863">
    <property type="entry name" value="AAA_lid_2"/>
    <property type="match status" value="1"/>
</dbReference>
<dbReference type="InterPro" id="IPR052041">
    <property type="entry name" value="Nucleic_acid_metab_PIN/TRAM"/>
</dbReference>
<feature type="region of interest" description="Disordered" evidence="3">
    <location>
        <begin position="244"/>
        <end position="276"/>
    </location>
</feature>
<evidence type="ECO:0000313" key="5">
    <source>
        <dbReference type="EMBL" id="KAK4113731.1"/>
    </source>
</evidence>
<organism evidence="5 6">
    <name type="scientific">Canariomyces notabilis</name>
    <dbReference type="NCBI Taxonomy" id="2074819"/>
    <lineage>
        <taxon>Eukaryota</taxon>
        <taxon>Fungi</taxon>
        <taxon>Dikarya</taxon>
        <taxon>Ascomycota</taxon>
        <taxon>Pezizomycotina</taxon>
        <taxon>Sordariomycetes</taxon>
        <taxon>Sordariomycetidae</taxon>
        <taxon>Sordariales</taxon>
        <taxon>Chaetomiaceae</taxon>
        <taxon>Canariomyces</taxon>
    </lineage>
</organism>
<dbReference type="AlphaFoldDB" id="A0AAN6TGG9"/>
<protein>
    <recommendedName>
        <fullName evidence="1">magnesium chelatase</fullName>
        <ecNumber evidence="1">6.6.1.1</ecNumber>
    </recommendedName>
</protein>
<proteinExistence type="predicted"/>
<dbReference type="InterPro" id="IPR041628">
    <property type="entry name" value="ChlI/MoxR_AAA_lid"/>
</dbReference>
<keyword evidence="6" id="KW-1185">Reference proteome</keyword>
<evidence type="ECO:0000256" key="1">
    <source>
        <dbReference type="ARBA" id="ARBA00012825"/>
    </source>
</evidence>
<dbReference type="Proteomes" id="UP001302812">
    <property type="component" value="Unassembled WGS sequence"/>
</dbReference>
<evidence type="ECO:0000259" key="4">
    <source>
        <dbReference type="Pfam" id="PF17863"/>
    </source>
</evidence>
<feature type="compositionally biased region" description="Basic and acidic residues" evidence="3">
    <location>
        <begin position="249"/>
        <end position="259"/>
    </location>
</feature>
<comment type="caution">
    <text evidence="5">The sequence shown here is derived from an EMBL/GenBank/DDBJ whole genome shotgun (WGS) entry which is preliminary data.</text>
</comment>
<accession>A0AAN6TGG9</accession>
<feature type="region of interest" description="Disordered" evidence="3">
    <location>
        <begin position="297"/>
        <end position="363"/>
    </location>
</feature>
<feature type="domain" description="ChlI/MoxR AAA lid" evidence="4">
    <location>
        <begin position="396"/>
        <end position="458"/>
    </location>
</feature>
<feature type="compositionally biased region" description="Polar residues" evidence="3">
    <location>
        <begin position="106"/>
        <end position="117"/>
    </location>
</feature>
<evidence type="ECO:0000313" key="6">
    <source>
        <dbReference type="Proteomes" id="UP001302812"/>
    </source>
</evidence>